<dbReference type="InterPro" id="IPR000415">
    <property type="entry name" value="Nitroreductase-like"/>
</dbReference>
<feature type="domain" description="Nitroreductase" evidence="6">
    <location>
        <begin position="19"/>
        <end position="173"/>
    </location>
</feature>
<organism evidence="7 8">
    <name type="scientific">Lentilactobacillus kefiri DSM 20587 = JCM 5818</name>
    <dbReference type="NCBI Taxonomy" id="1423764"/>
    <lineage>
        <taxon>Bacteria</taxon>
        <taxon>Bacillati</taxon>
        <taxon>Bacillota</taxon>
        <taxon>Bacilli</taxon>
        <taxon>Lactobacillales</taxon>
        <taxon>Lactobacillaceae</taxon>
        <taxon>Lentilactobacillus</taxon>
    </lineage>
</organism>
<keyword evidence="4 5" id="KW-0560">Oxidoreductase</keyword>
<protein>
    <submittedName>
        <fullName evidence="7">Nitroreductase</fullName>
    </submittedName>
</protein>
<keyword evidence="2 5" id="KW-0285">Flavoprotein</keyword>
<evidence type="ECO:0000256" key="4">
    <source>
        <dbReference type="ARBA" id="ARBA00023002"/>
    </source>
</evidence>
<keyword evidence="3 5" id="KW-0288">FMN</keyword>
<evidence type="ECO:0000256" key="1">
    <source>
        <dbReference type="ARBA" id="ARBA00008366"/>
    </source>
</evidence>
<evidence type="ECO:0000313" key="8">
    <source>
        <dbReference type="Proteomes" id="UP000051164"/>
    </source>
</evidence>
<dbReference type="CDD" id="cd02146">
    <property type="entry name" value="NfsA-like"/>
    <property type="match status" value="1"/>
</dbReference>
<reference evidence="7 8" key="1">
    <citation type="journal article" date="2015" name="Genome Announc.">
        <title>Expanding the biotechnology potential of lactobacilli through comparative genomics of 213 strains and associated genera.</title>
        <authorList>
            <person name="Sun Z."/>
            <person name="Harris H.M."/>
            <person name="McCann A."/>
            <person name="Guo C."/>
            <person name="Argimon S."/>
            <person name="Zhang W."/>
            <person name="Yang X."/>
            <person name="Jeffery I.B."/>
            <person name="Cooney J.C."/>
            <person name="Kagawa T.F."/>
            <person name="Liu W."/>
            <person name="Song Y."/>
            <person name="Salvetti E."/>
            <person name="Wrobel A."/>
            <person name="Rasinkangas P."/>
            <person name="Parkhill J."/>
            <person name="Rea M.C."/>
            <person name="O'Sullivan O."/>
            <person name="Ritari J."/>
            <person name="Douillard F.P."/>
            <person name="Paul Ross R."/>
            <person name="Yang R."/>
            <person name="Briner A.E."/>
            <person name="Felis G.E."/>
            <person name="de Vos W.M."/>
            <person name="Barrangou R."/>
            <person name="Klaenhammer T.R."/>
            <person name="Caufield P.W."/>
            <person name="Cui Y."/>
            <person name="Zhang H."/>
            <person name="O'Toole P.W."/>
        </authorList>
    </citation>
    <scope>NUCLEOTIDE SEQUENCE [LARGE SCALE GENOMIC DNA]</scope>
    <source>
        <strain evidence="7 8">DSM 20587</strain>
    </source>
</reference>
<evidence type="ECO:0000256" key="2">
    <source>
        <dbReference type="ARBA" id="ARBA00022630"/>
    </source>
</evidence>
<evidence type="ECO:0000256" key="3">
    <source>
        <dbReference type="ARBA" id="ARBA00022643"/>
    </source>
</evidence>
<evidence type="ECO:0000313" key="7">
    <source>
        <dbReference type="EMBL" id="KRM49848.1"/>
    </source>
</evidence>
<dbReference type="InterPro" id="IPR016446">
    <property type="entry name" value="Flavin_OxRdtase_Frp"/>
</dbReference>
<sequence length="258" mass="29156">MNLKLGEHTMTNSILEQLTHHRSIRHFENKSLSSEQVAQLVDAAQHASTSTFSQQYSIISVTDPETLKQIAKITGHGWMLNAGHYFVMIADQYRNLKIAQQNDADAYILHTTDKFLASTFDVAIATENIMVAAESMGLGGTIMGSVLNDPRKMIELLDLPELTFPLLGIALGYPKDKPELKPRLPKSAFHFSNHYNLGGNFQPELLQYDQLVSEYYKERSTNDRTETFTHHIVSELSRGHDVRSDLFAIIREQGLMLH</sequence>
<evidence type="ECO:0000256" key="5">
    <source>
        <dbReference type="PIRNR" id="PIRNR005426"/>
    </source>
</evidence>
<gene>
    <name evidence="7" type="ORF">FC95_GL000261</name>
</gene>
<dbReference type="PANTHER" id="PTHR43425">
    <property type="entry name" value="OXYGEN-INSENSITIVE NADPH NITROREDUCTASE"/>
    <property type="match status" value="1"/>
</dbReference>
<dbReference type="Pfam" id="PF00881">
    <property type="entry name" value="Nitroreductase"/>
    <property type="match status" value="1"/>
</dbReference>
<dbReference type="Proteomes" id="UP000051164">
    <property type="component" value="Unassembled WGS sequence"/>
</dbReference>
<dbReference type="EMBL" id="AYYV01000080">
    <property type="protein sequence ID" value="KRM49848.1"/>
    <property type="molecule type" value="Genomic_DNA"/>
</dbReference>
<dbReference type="PANTHER" id="PTHR43425:SF3">
    <property type="entry name" value="NADPH-DEPENDENT OXIDOREDUCTASE"/>
    <property type="match status" value="1"/>
</dbReference>
<dbReference type="Gene3D" id="3.40.109.10">
    <property type="entry name" value="NADH Oxidase"/>
    <property type="match status" value="1"/>
</dbReference>
<dbReference type="InterPro" id="IPR029479">
    <property type="entry name" value="Nitroreductase"/>
</dbReference>
<dbReference type="GO" id="GO:0016491">
    <property type="term" value="F:oxidoreductase activity"/>
    <property type="evidence" value="ECO:0007669"/>
    <property type="project" value="UniProtKB-UniRule"/>
</dbReference>
<evidence type="ECO:0000259" key="6">
    <source>
        <dbReference type="Pfam" id="PF00881"/>
    </source>
</evidence>
<accession>A0A8E1RGZ0</accession>
<dbReference type="PIRSF" id="PIRSF005426">
    <property type="entry name" value="Frp"/>
    <property type="match status" value="1"/>
</dbReference>
<name>A0A8E1RGZ0_LENKE</name>
<proteinExistence type="inferred from homology"/>
<comment type="similarity">
    <text evidence="1 5">Belongs to the flavin oxidoreductase frp family.</text>
</comment>
<dbReference type="AlphaFoldDB" id="A0A8E1RGZ0"/>
<dbReference type="SUPFAM" id="SSF55469">
    <property type="entry name" value="FMN-dependent nitroreductase-like"/>
    <property type="match status" value="1"/>
</dbReference>
<keyword evidence="5" id="KW-0521">NADP</keyword>
<comment type="caution">
    <text evidence="7">The sequence shown here is derived from an EMBL/GenBank/DDBJ whole genome shotgun (WGS) entry which is preliminary data.</text>
</comment>